<comment type="caution">
    <text evidence="1">The sequence shown here is derived from an EMBL/GenBank/DDBJ whole genome shotgun (WGS) entry which is preliminary data.</text>
</comment>
<dbReference type="AlphaFoldDB" id="A0A4Y3JEM7"/>
<accession>A0A4Y3JEM7</accession>
<dbReference type="Proteomes" id="UP000317717">
    <property type="component" value="Unassembled WGS sequence"/>
</dbReference>
<organism evidence="1 2">
    <name type="scientific">Acinetobacter pittii</name>
    <name type="common">Acinetobacter genomosp. 3</name>
    <dbReference type="NCBI Taxonomy" id="48296"/>
    <lineage>
        <taxon>Bacteria</taxon>
        <taxon>Pseudomonadati</taxon>
        <taxon>Pseudomonadota</taxon>
        <taxon>Gammaproteobacteria</taxon>
        <taxon>Moraxellales</taxon>
        <taxon>Moraxellaceae</taxon>
        <taxon>Acinetobacter</taxon>
        <taxon>Acinetobacter calcoaceticus/baumannii complex</taxon>
    </lineage>
</organism>
<reference evidence="1 2" key="1">
    <citation type="submission" date="2019-06" db="EMBL/GenBank/DDBJ databases">
        <title>Whole genome shotgun sequence of Acinetobacter pittii NBRC 110514.</title>
        <authorList>
            <person name="Hosoyama A."/>
            <person name="Uohara A."/>
            <person name="Ohji S."/>
            <person name="Ichikawa N."/>
        </authorList>
    </citation>
    <scope>NUCLEOTIDE SEQUENCE [LARGE SCALE GENOMIC DNA]</scope>
    <source>
        <strain evidence="1 2">NBRC 110514</strain>
    </source>
</reference>
<protein>
    <submittedName>
        <fullName evidence="1">Uncharacterized protein</fullName>
    </submittedName>
</protein>
<proteinExistence type="predicted"/>
<dbReference type="EMBL" id="BJLJ01000033">
    <property type="protein sequence ID" value="GEA69774.1"/>
    <property type="molecule type" value="Genomic_DNA"/>
</dbReference>
<evidence type="ECO:0000313" key="2">
    <source>
        <dbReference type="Proteomes" id="UP000317717"/>
    </source>
</evidence>
<sequence>MPMGIRDMQYQSFSLRHQKILIDFNVFSSGSSDILLKGVLSAELLILVDNLNAFYSAEDGRYVVSAEKVNHVTGLDFNKKTINQIMREACDLSFMIDTDAKQAAAPMIDEIQILSSGDITFKLTKSFDFFRNSLSFKSIYEKLPYRFTTSKLELPQIGQQIMLIA</sequence>
<gene>
    <name evidence="1" type="ORF">PA3_39320</name>
</gene>
<dbReference type="RefSeq" id="WP_228719691.1">
    <property type="nucleotide sequence ID" value="NZ_OR095731.1"/>
</dbReference>
<evidence type="ECO:0000313" key="1">
    <source>
        <dbReference type="EMBL" id="GEA69774.1"/>
    </source>
</evidence>
<name>A0A4Y3JEM7_ACIPI</name>